<proteinExistence type="predicted"/>
<keyword evidence="2" id="KW-1185">Reference proteome</keyword>
<dbReference type="EMBL" id="JAWPEI010000008">
    <property type="protein sequence ID" value="KAK4718083.1"/>
    <property type="molecule type" value="Genomic_DNA"/>
</dbReference>
<protein>
    <recommendedName>
        <fullName evidence="3">DUF3741 domain-containing protein</fullName>
    </recommendedName>
</protein>
<name>A0AAV9KY21_9SOLN</name>
<dbReference type="PANTHER" id="PTHR46836">
    <property type="entry name" value="AFADIN"/>
    <property type="match status" value="1"/>
</dbReference>
<comment type="caution">
    <text evidence="1">The sequence shown here is derived from an EMBL/GenBank/DDBJ whole genome shotgun (WGS) entry which is preliminary data.</text>
</comment>
<sequence length="530" mass="60005">MEGKQHTQSIIAKLMGLEELPHKLPLLDNKKRRVFSENYLQKTASIGLREKSPILVGRSTRINTPKYQKVVKVFKTQMPTSISTRTTVGDTMRSLQNIKVNESLGLKAEAMRLRSSSLLNNTREDKFLHSLANRSFFSKESKKQIIDERWKATQDIEVGYRNHTLGDTNALAELEARPQCMDSEHEKQCFSHIRSSCSCSPSCISDKDGSKYEHSRISPLDSRVASESPKNSICNKASKYGCHLRKKENVDGKDSKLSCLKQKVVLECRDLSFILDQYSSGSISPCTSSTYDQLGEVNKMIDEKKEIMLEKNSLYRSSKHTSEAPHYSNVSLGNTVANANARNIRNSSRTTDQLQSEPNISHSYIEGGNTCIISIGQESWNKTHETGALSTTVDPNFHHNLRETNQTSPSSVLEQPFKEEKLCASKLNYKHVDLCSVAMQLELLDSNSEETYSEGSEMAVSSDDRCQENKEILIDFNTEESRDYSYLVDVLDEVSLTVLDYNIWNSSECFINSSVFNMLERKYGKQESWP</sequence>
<dbReference type="AlphaFoldDB" id="A0AAV9KY21"/>
<dbReference type="Proteomes" id="UP001311915">
    <property type="component" value="Unassembled WGS sequence"/>
</dbReference>
<gene>
    <name evidence="1" type="ORF">R3W88_016421</name>
</gene>
<evidence type="ECO:0000313" key="1">
    <source>
        <dbReference type="EMBL" id="KAK4718083.1"/>
    </source>
</evidence>
<organism evidence="1 2">
    <name type="scientific">Solanum pinnatisectum</name>
    <name type="common">tansyleaf nightshade</name>
    <dbReference type="NCBI Taxonomy" id="50273"/>
    <lineage>
        <taxon>Eukaryota</taxon>
        <taxon>Viridiplantae</taxon>
        <taxon>Streptophyta</taxon>
        <taxon>Embryophyta</taxon>
        <taxon>Tracheophyta</taxon>
        <taxon>Spermatophyta</taxon>
        <taxon>Magnoliopsida</taxon>
        <taxon>eudicotyledons</taxon>
        <taxon>Gunneridae</taxon>
        <taxon>Pentapetalae</taxon>
        <taxon>asterids</taxon>
        <taxon>lamiids</taxon>
        <taxon>Solanales</taxon>
        <taxon>Solanaceae</taxon>
        <taxon>Solanoideae</taxon>
        <taxon>Solaneae</taxon>
        <taxon>Solanum</taxon>
    </lineage>
</organism>
<evidence type="ECO:0008006" key="3">
    <source>
        <dbReference type="Google" id="ProtNLM"/>
    </source>
</evidence>
<reference evidence="1 2" key="1">
    <citation type="submission" date="2023-10" db="EMBL/GenBank/DDBJ databases">
        <title>Genome-Wide Identification Analysis in wild type Solanum Pinnatisectum Reveals Some Genes Defensing Phytophthora Infestans.</title>
        <authorList>
            <person name="Sun C."/>
        </authorList>
    </citation>
    <scope>NUCLEOTIDE SEQUENCE [LARGE SCALE GENOMIC DNA]</scope>
    <source>
        <strain evidence="1">LQN</strain>
        <tissue evidence="1">Leaf</tissue>
    </source>
</reference>
<dbReference type="PANTHER" id="PTHR46836:SF7">
    <property type="entry name" value="PHOSPHATIDYLINOSITOL N-ACETYGLUCOSAMINLYTRANSFERASE SUBUNIT P-LIKE PROTEIN"/>
    <property type="match status" value="1"/>
</dbReference>
<accession>A0AAV9KY21</accession>
<evidence type="ECO:0000313" key="2">
    <source>
        <dbReference type="Proteomes" id="UP001311915"/>
    </source>
</evidence>